<dbReference type="PANTHER" id="PTHR31423:SF3">
    <property type="entry name" value="PROLYL-TRNA SYNTHETASE ASSOCIATED DOMAIN-CONTAINING PROTEIN 1-RELATED"/>
    <property type="match status" value="1"/>
</dbReference>
<dbReference type="GeneID" id="69513063"/>
<keyword evidence="4" id="KW-1185">Reference proteome</keyword>
<dbReference type="RefSeq" id="WP_118577811.1">
    <property type="nucleotide sequence ID" value="NZ_JAAINN010000024.1"/>
</dbReference>
<dbReference type="PANTHER" id="PTHR31423">
    <property type="entry name" value="YBAK DOMAIN-CONTAINING PROTEIN"/>
    <property type="match status" value="1"/>
</dbReference>
<dbReference type="CDD" id="cd04335">
    <property type="entry name" value="PrdX_deacylase"/>
    <property type="match status" value="1"/>
</dbReference>
<accession>A0ABX2H3I6</accession>
<dbReference type="InterPro" id="IPR036754">
    <property type="entry name" value="YbaK/aa-tRNA-synt-asso_dom_sf"/>
</dbReference>
<feature type="domain" description="YbaK/aminoacyl-tRNA synthetase-associated" evidence="2">
    <location>
        <begin position="39"/>
        <end position="163"/>
    </location>
</feature>
<name>A0ABX2H3I6_9FIRM</name>
<comment type="caution">
    <text evidence="3">The sequence shown here is derived from an EMBL/GenBank/DDBJ whole genome shotgun (WGS) entry which is preliminary data.</text>
</comment>
<dbReference type="InterPro" id="IPR007214">
    <property type="entry name" value="YbaK/aa-tRNA-synth-assoc-dom"/>
</dbReference>
<dbReference type="Gene3D" id="3.90.960.10">
    <property type="entry name" value="YbaK/aminoacyl-tRNA synthetase-associated domain"/>
    <property type="match status" value="1"/>
</dbReference>
<gene>
    <name evidence="3" type="ORF">G5B17_01335</name>
</gene>
<reference evidence="3 4" key="1">
    <citation type="journal article" date="2020" name="Cell Host Microbe">
        <title>Functional and Genomic Variation between Human-Derived Isolates of Lachnospiraceae Reveals Inter- and Intra-Species Diversity.</title>
        <authorList>
            <person name="Sorbara M.T."/>
            <person name="Littmann E.R."/>
            <person name="Fontana E."/>
            <person name="Moody T.U."/>
            <person name="Kohout C.E."/>
            <person name="Gjonbalaj M."/>
            <person name="Eaton V."/>
            <person name="Seok R."/>
            <person name="Leiner I.M."/>
            <person name="Pamer E.G."/>
        </authorList>
    </citation>
    <scope>NUCLEOTIDE SEQUENCE [LARGE SCALE GENOMIC DNA]</scope>
    <source>
        <strain evidence="3 4">MSK.17.74</strain>
    </source>
</reference>
<comment type="similarity">
    <text evidence="1">Belongs to the PRORSD1 family.</text>
</comment>
<sequence>MELKLENGRPADTTGRLEKEIRTYDFLDALQVPYQRIDHETLMTIEACKDVDKVLDAVICKNLFLCNRQETNFYLLLLPGDKKFKTKEVSSQLGVARLSFGNETYMEKFLDITPGSVSILGLMNDKENHVQLLIDEDLLKEPYIGCHPCINTSSLKINMKDMMEKIIPAMKHEPIFVKLGQEE</sequence>
<dbReference type="Proteomes" id="UP001644719">
    <property type="component" value="Unassembled WGS sequence"/>
</dbReference>
<evidence type="ECO:0000313" key="4">
    <source>
        <dbReference type="Proteomes" id="UP001644719"/>
    </source>
</evidence>
<dbReference type="InterPro" id="IPR040285">
    <property type="entry name" value="ProX/PRXD1"/>
</dbReference>
<dbReference type="Pfam" id="PF04073">
    <property type="entry name" value="tRNA_edit"/>
    <property type="match status" value="1"/>
</dbReference>
<organism evidence="3 4">
    <name type="scientific">Blautia faecis</name>
    <dbReference type="NCBI Taxonomy" id="871665"/>
    <lineage>
        <taxon>Bacteria</taxon>
        <taxon>Bacillati</taxon>
        <taxon>Bacillota</taxon>
        <taxon>Clostridia</taxon>
        <taxon>Lachnospirales</taxon>
        <taxon>Lachnospiraceae</taxon>
        <taxon>Blautia</taxon>
    </lineage>
</organism>
<proteinExistence type="inferred from homology"/>
<dbReference type="EMBL" id="JAAITS010000003">
    <property type="protein sequence ID" value="NSG84103.1"/>
    <property type="molecule type" value="Genomic_DNA"/>
</dbReference>
<dbReference type="SUPFAM" id="SSF55826">
    <property type="entry name" value="YbaK/ProRS associated domain"/>
    <property type="match status" value="1"/>
</dbReference>
<evidence type="ECO:0000256" key="1">
    <source>
        <dbReference type="ARBA" id="ARBA00010201"/>
    </source>
</evidence>
<evidence type="ECO:0000313" key="3">
    <source>
        <dbReference type="EMBL" id="NSG84103.1"/>
    </source>
</evidence>
<evidence type="ECO:0000259" key="2">
    <source>
        <dbReference type="Pfam" id="PF04073"/>
    </source>
</evidence>
<protein>
    <submittedName>
        <fullName evidence="3">Prolyl-tRNA synthetase associated domain-containing protein</fullName>
    </submittedName>
</protein>